<dbReference type="Proteomes" id="UP000185511">
    <property type="component" value="Chromosome"/>
</dbReference>
<dbReference type="RefSeq" id="WP_157433910.1">
    <property type="nucleotide sequence ID" value="NZ_CP016076.1"/>
</dbReference>
<organism evidence="1 2">
    <name type="scientific">Actinoalloteichus fjordicus</name>
    <dbReference type="NCBI Taxonomy" id="1612552"/>
    <lineage>
        <taxon>Bacteria</taxon>
        <taxon>Bacillati</taxon>
        <taxon>Actinomycetota</taxon>
        <taxon>Actinomycetes</taxon>
        <taxon>Pseudonocardiales</taxon>
        <taxon>Pseudonocardiaceae</taxon>
        <taxon>Actinoalloteichus</taxon>
    </lineage>
</organism>
<dbReference type="AlphaFoldDB" id="A0AAC9PPK0"/>
<accession>A0AAC9PPK0</accession>
<evidence type="ECO:0000313" key="1">
    <source>
        <dbReference type="EMBL" id="APU12125.1"/>
    </source>
</evidence>
<reference evidence="2" key="1">
    <citation type="submission" date="2016-06" db="EMBL/GenBank/DDBJ databases">
        <title>Complete genome sequence of Actinoalloteichus fjordicus DSM 46855 (=ADI127-17), type strain of the new species Actinoalloteichus fjordicus.</title>
        <authorList>
            <person name="Ruckert C."/>
            <person name="Nouioui I."/>
            <person name="Willmese J."/>
            <person name="van Wezel G."/>
            <person name="Klenk H.-P."/>
            <person name="Kalinowski J."/>
            <person name="Zotchev S.B."/>
        </authorList>
    </citation>
    <scope>NUCLEOTIDE SEQUENCE [LARGE SCALE GENOMIC DNA]</scope>
    <source>
        <strain evidence="2">ADI127-7</strain>
    </source>
</reference>
<dbReference type="EMBL" id="CP016076">
    <property type="protein sequence ID" value="APU12125.1"/>
    <property type="molecule type" value="Genomic_DNA"/>
</dbReference>
<keyword evidence="2" id="KW-1185">Reference proteome</keyword>
<evidence type="ECO:0000313" key="2">
    <source>
        <dbReference type="Proteomes" id="UP000185511"/>
    </source>
</evidence>
<gene>
    <name evidence="1" type="ORF">UA74_00120</name>
</gene>
<proteinExistence type="predicted"/>
<sequence length="90" mass="9890">MAAEIIPPSGETLPDVLCRDAQGRPCRVAVRVVEDRIELSSSETDVLILDQESVQTLATALRGAVARIQARIRARSIPVPRPRQHASRPR</sequence>
<protein>
    <submittedName>
        <fullName evidence="1">Uncharacterized protein</fullName>
    </submittedName>
</protein>
<name>A0AAC9PPK0_9PSEU</name>
<dbReference type="KEGG" id="acad:UA74_00120"/>